<evidence type="ECO:0000259" key="2">
    <source>
        <dbReference type="Pfam" id="PF13963"/>
    </source>
</evidence>
<evidence type="ECO:0000256" key="1">
    <source>
        <dbReference type="SAM" id="MobiDB-lite"/>
    </source>
</evidence>
<reference evidence="3" key="1">
    <citation type="submission" date="2020-07" db="EMBL/GenBank/DDBJ databases">
        <authorList>
            <person name="Lin J."/>
        </authorList>
    </citation>
    <scope>NUCLEOTIDE SEQUENCE</scope>
</reference>
<feature type="region of interest" description="Disordered" evidence="1">
    <location>
        <begin position="215"/>
        <end position="246"/>
    </location>
</feature>
<organism evidence="3">
    <name type="scientific">Ananas comosus var. bracteatus</name>
    <name type="common">red pineapple</name>
    <dbReference type="NCBI Taxonomy" id="296719"/>
    <lineage>
        <taxon>Eukaryota</taxon>
        <taxon>Viridiplantae</taxon>
        <taxon>Streptophyta</taxon>
        <taxon>Embryophyta</taxon>
        <taxon>Tracheophyta</taxon>
        <taxon>Spermatophyta</taxon>
        <taxon>Magnoliopsida</taxon>
        <taxon>Liliopsida</taxon>
        <taxon>Poales</taxon>
        <taxon>Bromeliaceae</taxon>
        <taxon>Bromelioideae</taxon>
        <taxon>Ananas</taxon>
    </lineage>
</organism>
<feature type="domain" description="Transposase-associated" evidence="2">
    <location>
        <begin position="3"/>
        <end position="75"/>
    </location>
</feature>
<dbReference type="Pfam" id="PF13963">
    <property type="entry name" value="Transpos_assoc"/>
    <property type="match status" value="1"/>
</dbReference>
<gene>
    <name evidence="3" type="ORF">CB5_LOCUS6082</name>
</gene>
<feature type="compositionally biased region" description="Low complexity" evidence="1">
    <location>
        <begin position="173"/>
        <end position="188"/>
    </location>
</feature>
<name>A0A6V7NWA9_ANACO</name>
<feature type="region of interest" description="Disordered" evidence="1">
    <location>
        <begin position="148"/>
        <end position="199"/>
    </location>
</feature>
<dbReference type="EMBL" id="LR862142">
    <property type="protein sequence ID" value="CAD1822871.1"/>
    <property type="molecule type" value="Genomic_DNA"/>
</dbReference>
<dbReference type="InterPro" id="IPR029480">
    <property type="entry name" value="Transpos_assoc"/>
</dbReference>
<proteinExistence type="predicted"/>
<evidence type="ECO:0000313" key="3">
    <source>
        <dbReference type="EMBL" id="CAD1822871.1"/>
    </source>
</evidence>
<sequence length="307" mass="34193">MDKSWINKPRNSKAYLDGVANFIRFATEKSSNRGKIVCPCRKCSNCSSHTPEVVEEHLVWKGFSLGYTDWVFHGEPLMYSASEVAQHTPHIIECSNVQQDLTGQEDVPQMVERNSSDEILAIAPRSKQYRQAMSLVMVRSKRLRGCTITTLQDNEPQSDRDDLSPTLNPTSLENQPSIEPEPSEENSQVQKSTNIEDDDTLEIIGDRQGEIAAADRDALVPLRGGGRRREEQGCDLPRGGGASTAGEEVVPEAPVVVFVNSSGRGRHGPKLKLWLQELMSQEQMCRQATDAETHGLQNTRDTTLDQF</sequence>
<dbReference type="AlphaFoldDB" id="A0A6V7NWA9"/>
<protein>
    <recommendedName>
        <fullName evidence="2">Transposase-associated domain-containing protein</fullName>
    </recommendedName>
</protein>
<accession>A0A6V7NWA9</accession>